<dbReference type="Gene3D" id="1.10.1740.10">
    <property type="match status" value="1"/>
</dbReference>
<keyword evidence="8" id="KW-1185">Reference proteome</keyword>
<dbReference type="Proteomes" id="UP000264006">
    <property type="component" value="Chromosome"/>
</dbReference>
<keyword evidence="3" id="KW-0731">Sigma factor</keyword>
<evidence type="ECO:0000256" key="2">
    <source>
        <dbReference type="ARBA" id="ARBA00023015"/>
    </source>
</evidence>
<keyword evidence="4" id="KW-0804">Transcription</keyword>
<dbReference type="InterPro" id="IPR039425">
    <property type="entry name" value="RNA_pol_sigma-70-like"/>
</dbReference>
<dbReference type="AlphaFoldDB" id="A0A346Y4M8"/>
<dbReference type="InterPro" id="IPR013324">
    <property type="entry name" value="RNA_pol_sigma_r3/r4-like"/>
</dbReference>
<evidence type="ECO:0000313" key="7">
    <source>
        <dbReference type="EMBL" id="AXV09425.1"/>
    </source>
</evidence>
<dbReference type="OrthoDB" id="261230at2"/>
<gene>
    <name evidence="7" type="ORF">DVS28_a4764</name>
</gene>
<accession>A0A346Y4M8</accession>
<feature type="domain" description="RNA polymerase sigma factor 70 region 4 type 2" evidence="6">
    <location>
        <begin position="144"/>
        <end position="195"/>
    </location>
</feature>
<keyword evidence="2" id="KW-0805">Transcription regulation</keyword>
<dbReference type="KEGG" id="euz:DVS28_a4764"/>
<dbReference type="EMBL" id="CP031165">
    <property type="protein sequence ID" value="AXV09425.1"/>
    <property type="molecule type" value="Genomic_DNA"/>
</dbReference>
<proteinExistence type="inferred from homology"/>
<dbReference type="Pfam" id="PF08281">
    <property type="entry name" value="Sigma70_r4_2"/>
    <property type="match status" value="1"/>
</dbReference>
<dbReference type="InterPro" id="IPR007627">
    <property type="entry name" value="RNA_pol_sigma70_r2"/>
</dbReference>
<comment type="similarity">
    <text evidence="1">Belongs to the sigma-70 factor family. ECF subfamily.</text>
</comment>
<dbReference type="PANTHER" id="PTHR43133">
    <property type="entry name" value="RNA POLYMERASE ECF-TYPE SIGMA FACTO"/>
    <property type="match status" value="1"/>
</dbReference>
<dbReference type="GO" id="GO:0003677">
    <property type="term" value="F:DNA binding"/>
    <property type="evidence" value="ECO:0007669"/>
    <property type="project" value="InterPro"/>
</dbReference>
<evidence type="ECO:0000256" key="4">
    <source>
        <dbReference type="ARBA" id="ARBA00023163"/>
    </source>
</evidence>
<reference evidence="7 8" key="1">
    <citation type="submission" date="2018-09" db="EMBL/GenBank/DDBJ databases">
        <title>Complete genome sequence of Euzebya sp. DY32-46 isolated from seawater of Pacific Ocean.</title>
        <authorList>
            <person name="Xu L."/>
            <person name="Wu Y.-H."/>
            <person name="Xu X.-W."/>
        </authorList>
    </citation>
    <scope>NUCLEOTIDE SEQUENCE [LARGE SCALE GENOMIC DNA]</scope>
    <source>
        <strain evidence="7 8">DY32-46</strain>
    </source>
</reference>
<protein>
    <submittedName>
        <fullName evidence="7">RNA polymerase ECF-type sigma factor</fullName>
    </submittedName>
</protein>
<evidence type="ECO:0000259" key="6">
    <source>
        <dbReference type="Pfam" id="PF08281"/>
    </source>
</evidence>
<evidence type="ECO:0000313" key="8">
    <source>
        <dbReference type="Proteomes" id="UP000264006"/>
    </source>
</evidence>
<name>A0A346Y4M8_9ACTN</name>
<dbReference type="InterPro" id="IPR013325">
    <property type="entry name" value="RNA_pol_sigma_r2"/>
</dbReference>
<dbReference type="GO" id="GO:0016987">
    <property type="term" value="F:sigma factor activity"/>
    <property type="evidence" value="ECO:0007669"/>
    <property type="project" value="UniProtKB-KW"/>
</dbReference>
<evidence type="ECO:0000256" key="3">
    <source>
        <dbReference type="ARBA" id="ARBA00023082"/>
    </source>
</evidence>
<dbReference type="InterPro" id="IPR036388">
    <property type="entry name" value="WH-like_DNA-bd_sf"/>
</dbReference>
<dbReference type="GO" id="GO:0006352">
    <property type="term" value="P:DNA-templated transcription initiation"/>
    <property type="evidence" value="ECO:0007669"/>
    <property type="project" value="InterPro"/>
</dbReference>
<dbReference type="Gene3D" id="1.10.10.10">
    <property type="entry name" value="Winged helix-like DNA-binding domain superfamily/Winged helix DNA-binding domain"/>
    <property type="match status" value="1"/>
</dbReference>
<sequence length="206" mass="22521">MLSASAFSTVATSVAQPGLRPVDPEIVRLVEEAQGGSSAAFAALYDRYVDRVYAFVYRRVGDRHLAEDLTGDVFTRALRRIDTYRYTGADPIAWLLTIARNRVHDHYKSARFRLEQAQSDAGVTEVDLSSAPERDAERAAVVAEVQAALTKLKPDHAEVLHLRFVEDLSVAEAAEILGRRVGAVRALQHRALKALAALVDVEAVAG</sequence>
<dbReference type="NCBIfam" id="TIGR02937">
    <property type="entry name" value="sigma70-ECF"/>
    <property type="match status" value="1"/>
</dbReference>
<dbReference type="InterPro" id="IPR013249">
    <property type="entry name" value="RNA_pol_sigma70_r4_t2"/>
</dbReference>
<dbReference type="SUPFAM" id="SSF88659">
    <property type="entry name" value="Sigma3 and sigma4 domains of RNA polymerase sigma factors"/>
    <property type="match status" value="1"/>
</dbReference>
<dbReference type="CDD" id="cd06171">
    <property type="entry name" value="Sigma70_r4"/>
    <property type="match status" value="1"/>
</dbReference>
<dbReference type="PANTHER" id="PTHR43133:SF57">
    <property type="entry name" value="RNA POLYMERASE SIGMA-70 FACTOR"/>
    <property type="match status" value="1"/>
</dbReference>
<feature type="domain" description="RNA polymerase sigma-70 region 2" evidence="5">
    <location>
        <begin position="44"/>
        <end position="111"/>
    </location>
</feature>
<evidence type="ECO:0000259" key="5">
    <source>
        <dbReference type="Pfam" id="PF04542"/>
    </source>
</evidence>
<organism evidence="7 8">
    <name type="scientific">Euzebya pacifica</name>
    <dbReference type="NCBI Taxonomy" id="1608957"/>
    <lineage>
        <taxon>Bacteria</taxon>
        <taxon>Bacillati</taxon>
        <taxon>Actinomycetota</taxon>
        <taxon>Nitriliruptoria</taxon>
        <taxon>Euzebyales</taxon>
    </lineage>
</organism>
<dbReference type="SUPFAM" id="SSF88946">
    <property type="entry name" value="Sigma2 domain of RNA polymerase sigma factors"/>
    <property type="match status" value="1"/>
</dbReference>
<evidence type="ECO:0000256" key="1">
    <source>
        <dbReference type="ARBA" id="ARBA00010641"/>
    </source>
</evidence>
<dbReference type="InterPro" id="IPR014284">
    <property type="entry name" value="RNA_pol_sigma-70_dom"/>
</dbReference>
<dbReference type="RefSeq" id="WP_114593607.1">
    <property type="nucleotide sequence ID" value="NZ_CP031165.1"/>
</dbReference>
<dbReference type="Pfam" id="PF04542">
    <property type="entry name" value="Sigma70_r2"/>
    <property type="match status" value="1"/>
</dbReference>